<evidence type="ECO:0000313" key="1">
    <source>
        <dbReference type="EMBL" id="KAH6892458.1"/>
    </source>
</evidence>
<proteinExistence type="predicted"/>
<gene>
    <name evidence="1" type="ORF">B0T10DRAFT_483817</name>
</gene>
<reference evidence="1 2" key="1">
    <citation type="journal article" date="2021" name="Nat. Commun.">
        <title>Genetic determinants of endophytism in the Arabidopsis root mycobiome.</title>
        <authorList>
            <person name="Mesny F."/>
            <person name="Miyauchi S."/>
            <person name="Thiergart T."/>
            <person name="Pickel B."/>
            <person name="Atanasova L."/>
            <person name="Karlsson M."/>
            <person name="Huettel B."/>
            <person name="Barry K.W."/>
            <person name="Haridas S."/>
            <person name="Chen C."/>
            <person name="Bauer D."/>
            <person name="Andreopoulos W."/>
            <person name="Pangilinan J."/>
            <person name="LaButti K."/>
            <person name="Riley R."/>
            <person name="Lipzen A."/>
            <person name="Clum A."/>
            <person name="Drula E."/>
            <person name="Henrissat B."/>
            <person name="Kohler A."/>
            <person name="Grigoriev I.V."/>
            <person name="Martin F.M."/>
            <person name="Hacquard S."/>
        </authorList>
    </citation>
    <scope>NUCLEOTIDE SEQUENCE [LARGE SCALE GENOMIC DNA]</scope>
    <source>
        <strain evidence="1 2">MPI-CAGE-CH-0241</strain>
    </source>
</reference>
<dbReference type="EMBL" id="JAGPYM010000007">
    <property type="protein sequence ID" value="KAH6892458.1"/>
    <property type="molecule type" value="Genomic_DNA"/>
</dbReference>
<dbReference type="Proteomes" id="UP000777438">
    <property type="component" value="Unassembled WGS sequence"/>
</dbReference>
<accession>A0A9P8W6R5</accession>
<keyword evidence="2" id="KW-1185">Reference proteome</keyword>
<sequence>MCYTPFDTCLARDKHIMLRTCIMRDSGDIDRINEYQKAQLVKRDKPAHGVLRRWNRISTIVFSESDPSWGLYL</sequence>
<feature type="non-terminal residue" evidence="1">
    <location>
        <position position="73"/>
    </location>
</feature>
<comment type="caution">
    <text evidence="1">The sequence shown here is derived from an EMBL/GenBank/DDBJ whole genome shotgun (WGS) entry which is preliminary data.</text>
</comment>
<protein>
    <submittedName>
        <fullName evidence="1">Uncharacterized protein</fullName>
    </submittedName>
</protein>
<dbReference type="AlphaFoldDB" id="A0A9P8W6R5"/>
<name>A0A9P8W6R5_9HYPO</name>
<organism evidence="1 2">
    <name type="scientific">Thelonectria olida</name>
    <dbReference type="NCBI Taxonomy" id="1576542"/>
    <lineage>
        <taxon>Eukaryota</taxon>
        <taxon>Fungi</taxon>
        <taxon>Dikarya</taxon>
        <taxon>Ascomycota</taxon>
        <taxon>Pezizomycotina</taxon>
        <taxon>Sordariomycetes</taxon>
        <taxon>Hypocreomycetidae</taxon>
        <taxon>Hypocreales</taxon>
        <taxon>Nectriaceae</taxon>
        <taxon>Thelonectria</taxon>
    </lineage>
</organism>
<evidence type="ECO:0000313" key="2">
    <source>
        <dbReference type="Proteomes" id="UP000777438"/>
    </source>
</evidence>